<reference evidence="9 10" key="1">
    <citation type="journal article" date="2013" name="Nature">
        <title>Insights into bilaterian evolution from three spiralian genomes.</title>
        <authorList>
            <person name="Simakov O."/>
            <person name="Marletaz F."/>
            <person name="Cho S.J."/>
            <person name="Edsinger-Gonzales E."/>
            <person name="Havlak P."/>
            <person name="Hellsten U."/>
            <person name="Kuo D.H."/>
            <person name="Larsson T."/>
            <person name="Lv J."/>
            <person name="Arendt D."/>
            <person name="Savage R."/>
            <person name="Osoegawa K."/>
            <person name="de Jong P."/>
            <person name="Grimwood J."/>
            <person name="Chapman J.A."/>
            <person name="Shapiro H."/>
            <person name="Aerts A."/>
            <person name="Otillar R.P."/>
            <person name="Terry A.Y."/>
            <person name="Boore J.L."/>
            <person name="Grigoriev I.V."/>
            <person name="Lindberg D.R."/>
            <person name="Seaver E.C."/>
            <person name="Weisblat D.A."/>
            <person name="Putnam N.H."/>
            <person name="Rokhsar D.S."/>
        </authorList>
    </citation>
    <scope>NUCLEOTIDE SEQUENCE [LARGE SCALE GENOMIC DNA]</scope>
</reference>
<dbReference type="OrthoDB" id="6159439at2759"/>
<dbReference type="KEGG" id="lgi:LOTGIDRAFT_160791"/>
<feature type="compositionally biased region" description="Polar residues" evidence="7">
    <location>
        <begin position="215"/>
        <end position="243"/>
    </location>
</feature>
<feature type="DNA-binding region" description="Homeobox" evidence="5">
    <location>
        <begin position="121"/>
        <end position="180"/>
    </location>
</feature>
<feature type="compositionally biased region" description="Low complexity" evidence="7">
    <location>
        <begin position="109"/>
        <end position="118"/>
    </location>
</feature>
<dbReference type="GO" id="GO:0000977">
    <property type="term" value="F:RNA polymerase II transcription regulatory region sequence-specific DNA binding"/>
    <property type="evidence" value="ECO:0007669"/>
    <property type="project" value="TreeGrafter"/>
</dbReference>
<dbReference type="PANTHER" id="PTHR46123:SF4">
    <property type="entry name" value="MIX-TYPE HOMEOBOX GENE 1-RELATED"/>
    <property type="match status" value="1"/>
</dbReference>
<feature type="compositionally biased region" description="Low complexity" evidence="7">
    <location>
        <begin position="1"/>
        <end position="17"/>
    </location>
</feature>
<dbReference type="InterPro" id="IPR009057">
    <property type="entry name" value="Homeodomain-like_sf"/>
</dbReference>
<protein>
    <recommendedName>
        <fullName evidence="8">Homeobox domain-containing protein</fullName>
    </recommendedName>
</protein>
<evidence type="ECO:0000256" key="3">
    <source>
        <dbReference type="ARBA" id="ARBA00023155"/>
    </source>
</evidence>
<feature type="compositionally biased region" description="Polar residues" evidence="7">
    <location>
        <begin position="119"/>
        <end position="129"/>
    </location>
</feature>
<dbReference type="Proteomes" id="UP000030746">
    <property type="component" value="Unassembled WGS sequence"/>
</dbReference>
<dbReference type="RefSeq" id="XP_009054229.1">
    <property type="nucleotide sequence ID" value="XM_009055981.1"/>
</dbReference>
<keyword evidence="2 5" id="KW-0238">DNA-binding</keyword>
<evidence type="ECO:0000256" key="4">
    <source>
        <dbReference type="ARBA" id="ARBA00023242"/>
    </source>
</evidence>
<dbReference type="HOGENOM" id="CLU_987936_0_0_1"/>
<evidence type="ECO:0000256" key="7">
    <source>
        <dbReference type="SAM" id="MobiDB-lite"/>
    </source>
</evidence>
<accession>V3ZU67</accession>
<dbReference type="EMBL" id="KB201701">
    <property type="protein sequence ID" value="ESO95028.1"/>
    <property type="molecule type" value="Genomic_DNA"/>
</dbReference>
<dbReference type="Gene3D" id="1.10.10.60">
    <property type="entry name" value="Homeodomain-like"/>
    <property type="match status" value="1"/>
</dbReference>
<evidence type="ECO:0000256" key="2">
    <source>
        <dbReference type="ARBA" id="ARBA00023125"/>
    </source>
</evidence>
<dbReference type="GeneID" id="20238495"/>
<dbReference type="OMA" id="LWPEGYP"/>
<dbReference type="InterPro" id="IPR001356">
    <property type="entry name" value="HD"/>
</dbReference>
<sequence>MATSSTPQSSPSSSTGSSPPPTPENPCYPYPVAMYYNPWNAYQVDPYYASNPSSMTMCGIPMHYPMLPHMMPPSITGGVTSQPKIAYPTTESKTTLVNTKLSPIKEDSNLNSKSLNNSPESRGNRTNYSRKQIEVLERMFSFKAYPDPENFERLEKELGIAMKSIKVWFQNKRARSRKRVGGQTVFATKILQSSLPSPITRSPTADLLSKPSSPPTSVHSIKSESGSINQPTKSISPNSSQPSPAMLLPTPGQPPMMPPMPHFPGYMPYPMFTYPYMYSQCR</sequence>
<dbReference type="CTD" id="20238495"/>
<feature type="region of interest" description="Disordered" evidence="7">
    <location>
        <begin position="1"/>
        <end position="24"/>
    </location>
</feature>
<comment type="subcellular location">
    <subcellularLocation>
        <location evidence="1 5 6">Nucleus</location>
    </subcellularLocation>
</comment>
<dbReference type="STRING" id="225164.V3ZU67"/>
<dbReference type="SUPFAM" id="SSF46689">
    <property type="entry name" value="Homeodomain-like"/>
    <property type="match status" value="1"/>
</dbReference>
<evidence type="ECO:0000256" key="6">
    <source>
        <dbReference type="RuleBase" id="RU000682"/>
    </source>
</evidence>
<dbReference type="AlphaFoldDB" id="V3ZU67"/>
<evidence type="ECO:0000256" key="1">
    <source>
        <dbReference type="ARBA" id="ARBA00004123"/>
    </source>
</evidence>
<dbReference type="PANTHER" id="PTHR46123">
    <property type="entry name" value="MIX-TYPE HOMEOBOX GENE 1-RELATED"/>
    <property type="match status" value="1"/>
</dbReference>
<dbReference type="CDD" id="cd00086">
    <property type="entry name" value="homeodomain"/>
    <property type="match status" value="1"/>
</dbReference>
<name>V3ZU67_LOTGI</name>
<evidence type="ECO:0000256" key="5">
    <source>
        <dbReference type="PROSITE-ProRule" id="PRU00108"/>
    </source>
</evidence>
<dbReference type="Pfam" id="PF00046">
    <property type="entry name" value="Homeodomain"/>
    <property type="match status" value="1"/>
</dbReference>
<dbReference type="GO" id="GO:0000981">
    <property type="term" value="F:DNA-binding transcription factor activity, RNA polymerase II-specific"/>
    <property type="evidence" value="ECO:0007669"/>
    <property type="project" value="TreeGrafter"/>
</dbReference>
<dbReference type="PROSITE" id="PS50071">
    <property type="entry name" value="HOMEOBOX_2"/>
    <property type="match status" value="1"/>
</dbReference>
<keyword evidence="4 5" id="KW-0539">Nucleus</keyword>
<gene>
    <name evidence="9" type="ORF">LOTGIDRAFT_160791</name>
</gene>
<evidence type="ECO:0000259" key="8">
    <source>
        <dbReference type="PROSITE" id="PS50071"/>
    </source>
</evidence>
<dbReference type="SMART" id="SM00389">
    <property type="entry name" value="HOX"/>
    <property type="match status" value="1"/>
</dbReference>
<feature type="domain" description="Homeobox" evidence="8">
    <location>
        <begin position="119"/>
        <end position="179"/>
    </location>
</feature>
<organism evidence="9 10">
    <name type="scientific">Lottia gigantea</name>
    <name type="common">Giant owl limpet</name>
    <dbReference type="NCBI Taxonomy" id="225164"/>
    <lineage>
        <taxon>Eukaryota</taxon>
        <taxon>Metazoa</taxon>
        <taxon>Spiralia</taxon>
        <taxon>Lophotrochozoa</taxon>
        <taxon>Mollusca</taxon>
        <taxon>Gastropoda</taxon>
        <taxon>Patellogastropoda</taxon>
        <taxon>Lottioidea</taxon>
        <taxon>Lottiidae</taxon>
        <taxon>Lottia</taxon>
    </lineage>
</organism>
<keyword evidence="10" id="KW-1185">Reference proteome</keyword>
<feature type="region of interest" description="Disordered" evidence="7">
    <location>
        <begin position="195"/>
        <end position="255"/>
    </location>
</feature>
<keyword evidence="3 5" id="KW-0371">Homeobox</keyword>
<dbReference type="InterPro" id="IPR051306">
    <property type="entry name" value="Homeobox_regulator"/>
</dbReference>
<dbReference type="GO" id="GO:0005634">
    <property type="term" value="C:nucleus"/>
    <property type="evidence" value="ECO:0007669"/>
    <property type="project" value="UniProtKB-SubCell"/>
</dbReference>
<evidence type="ECO:0000313" key="10">
    <source>
        <dbReference type="Proteomes" id="UP000030746"/>
    </source>
</evidence>
<feature type="region of interest" description="Disordered" evidence="7">
    <location>
        <begin position="100"/>
        <end position="129"/>
    </location>
</feature>
<evidence type="ECO:0000313" key="9">
    <source>
        <dbReference type="EMBL" id="ESO95028.1"/>
    </source>
</evidence>
<proteinExistence type="predicted"/>